<dbReference type="AlphaFoldDB" id="A0AAE1DP34"/>
<evidence type="ECO:0000313" key="1">
    <source>
        <dbReference type="EMBL" id="KAK3777674.1"/>
    </source>
</evidence>
<name>A0AAE1DP34_9GAST</name>
<gene>
    <name evidence="1" type="ORF">RRG08_021785</name>
</gene>
<dbReference type="Proteomes" id="UP001283361">
    <property type="component" value="Unassembled WGS sequence"/>
</dbReference>
<reference evidence="1" key="1">
    <citation type="journal article" date="2023" name="G3 (Bethesda)">
        <title>A reference genome for the long-term kleptoplast-retaining sea slug Elysia crispata morphotype clarki.</title>
        <authorList>
            <person name="Eastman K.E."/>
            <person name="Pendleton A.L."/>
            <person name="Shaikh M.A."/>
            <person name="Suttiyut T."/>
            <person name="Ogas R."/>
            <person name="Tomko P."/>
            <person name="Gavelis G."/>
            <person name="Widhalm J.R."/>
            <person name="Wisecaver J.H."/>
        </authorList>
    </citation>
    <scope>NUCLEOTIDE SEQUENCE</scope>
    <source>
        <strain evidence="1">ECLA1</strain>
    </source>
</reference>
<accession>A0AAE1DP34</accession>
<protein>
    <submittedName>
        <fullName evidence="1">Uncharacterized protein</fullName>
    </submittedName>
</protein>
<organism evidence="1 2">
    <name type="scientific">Elysia crispata</name>
    <name type="common">lettuce slug</name>
    <dbReference type="NCBI Taxonomy" id="231223"/>
    <lineage>
        <taxon>Eukaryota</taxon>
        <taxon>Metazoa</taxon>
        <taxon>Spiralia</taxon>
        <taxon>Lophotrochozoa</taxon>
        <taxon>Mollusca</taxon>
        <taxon>Gastropoda</taxon>
        <taxon>Heterobranchia</taxon>
        <taxon>Euthyneura</taxon>
        <taxon>Panpulmonata</taxon>
        <taxon>Sacoglossa</taxon>
        <taxon>Placobranchoidea</taxon>
        <taxon>Plakobranchidae</taxon>
        <taxon>Elysia</taxon>
    </lineage>
</organism>
<evidence type="ECO:0000313" key="2">
    <source>
        <dbReference type="Proteomes" id="UP001283361"/>
    </source>
</evidence>
<comment type="caution">
    <text evidence="1">The sequence shown here is derived from an EMBL/GenBank/DDBJ whole genome shotgun (WGS) entry which is preliminary data.</text>
</comment>
<keyword evidence="2" id="KW-1185">Reference proteome</keyword>
<sequence>MRQATVEEKEAKAAMIMLGFKVVLESNIGLHLDADELHKRYDAHVNYAEKIKTALKKYRVLSVLKMHLVVFSALKMYRVFSVLKMYRVFSALKMHLGCPTPLFKLLLHPRRLVSVPCCQVSGIVQIHYLVKAVKVQRELQFGEDCAAEETFTPITCPKSTMGPWTCTPLLWQYNSQFAARGKNKQQSKLDICWDCLYLELVIEVSIKRGVHLSLTHKNGDTFNLRRAFTKNRTNTTCHTSQVLARNKPTIRQAIFKGDLGQQGRERP</sequence>
<dbReference type="EMBL" id="JAWDGP010003066">
    <property type="protein sequence ID" value="KAK3777674.1"/>
    <property type="molecule type" value="Genomic_DNA"/>
</dbReference>
<proteinExistence type="predicted"/>